<dbReference type="SUPFAM" id="SSF54160">
    <property type="entry name" value="Chromo domain-like"/>
    <property type="match status" value="1"/>
</dbReference>
<sequence>GATYKLDLPAELRARGLANAFHASLLRPHYPNDDRRFPGRQYHQIPGLGESPREWAVDRIISHIGRGADAEFQVQWSTGDVTWAPYADVSHLRALAEYLEALGVPRVNKL</sequence>
<dbReference type="AlphaFoldDB" id="R7SIL2"/>
<evidence type="ECO:0000313" key="1">
    <source>
        <dbReference type="EMBL" id="EJF55668.1"/>
    </source>
</evidence>
<dbReference type="GeneID" id="18838393"/>
<accession>R7SIL2</accession>
<dbReference type="Proteomes" id="UP000053319">
    <property type="component" value="Unassembled WGS sequence"/>
</dbReference>
<organism evidence="1 2">
    <name type="scientific">Dichomitus squalens (strain LYAD-421)</name>
    <name type="common">Western red white-rot fungus</name>
    <dbReference type="NCBI Taxonomy" id="732165"/>
    <lineage>
        <taxon>Eukaryota</taxon>
        <taxon>Fungi</taxon>
        <taxon>Dikarya</taxon>
        <taxon>Basidiomycota</taxon>
        <taxon>Agaricomycotina</taxon>
        <taxon>Agaricomycetes</taxon>
        <taxon>Polyporales</taxon>
        <taxon>Polyporaceae</taxon>
        <taxon>Dichomitus</taxon>
    </lineage>
</organism>
<dbReference type="HOGENOM" id="CLU_132807_1_0_1"/>
<dbReference type="RefSeq" id="XP_007371602.1">
    <property type="nucleotide sequence ID" value="XM_007371540.1"/>
</dbReference>
<dbReference type="OrthoDB" id="2713066at2759"/>
<dbReference type="InterPro" id="IPR016197">
    <property type="entry name" value="Chromo-like_dom_sf"/>
</dbReference>
<feature type="non-terminal residue" evidence="1">
    <location>
        <position position="1"/>
    </location>
</feature>
<dbReference type="KEGG" id="dsq:DICSQDRAFT_16490"/>
<evidence type="ECO:0000313" key="2">
    <source>
        <dbReference type="Proteomes" id="UP000053319"/>
    </source>
</evidence>
<name>R7SIL2_DICSQ</name>
<protein>
    <recommendedName>
        <fullName evidence="3">Chromo domain-containing protein</fullName>
    </recommendedName>
</protein>
<dbReference type="EMBL" id="JH719512">
    <property type="protein sequence ID" value="EJF55668.1"/>
    <property type="molecule type" value="Genomic_DNA"/>
</dbReference>
<dbReference type="OMA" id="AYFEIEW"/>
<gene>
    <name evidence="1" type="ORF">DICSQDRAFT_16490</name>
</gene>
<evidence type="ECO:0008006" key="3">
    <source>
        <dbReference type="Google" id="ProtNLM"/>
    </source>
</evidence>
<feature type="non-terminal residue" evidence="1">
    <location>
        <position position="110"/>
    </location>
</feature>
<proteinExistence type="predicted"/>
<reference evidence="1 2" key="1">
    <citation type="journal article" date="2012" name="Science">
        <title>The Paleozoic origin of enzymatic lignin decomposition reconstructed from 31 fungal genomes.</title>
        <authorList>
            <person name="Floudas D."/>
            <person name="Binder M."/>
            <person name="Riley R."/>
            <person name="Barry K."/>
            <person name="Blanchette R.A."/>
            <person name="Henrissat B."/>
            <person name="Martinez A.T."/>
            <person name="Otillar R."/>
            <person name="Spatafora J.W."/>
            <person name="Yadav J.S."/>
            <person name="Aerts A."/>
            <person name="Benoit I."/>
            <person name="Boyd A."/>
            <person name="Carlson A."/>
            <person name="Copeland A."/>
            <person name="Coutinho P.M."/>
            <person name="de Vries R.P."/>
            <person name="Ferreira P."/>
            <person name="Findley K."/>
            <person name="Foster B."/>
            <person name="Gaskell J."/>
            <person name="Glotzer D."/>
            <person name="Gorecki P."/>
            <person name="Heitman J."/>
            <person name="Hesse C."/>
            <person name="Hori C."/>
            <person name="Igarashi K."/>
            <person name="Jurgens J.A."/>
            <person name="Kallen N."/>
            <person name="Kersten P."/>
            <person name="Kohler A."/>
            <person name="Kuees U."/>
            <person name="Kumar T.K.A."/>
            <person name="Kuo A."/>
            <person name="LaButti K."/>
            <person name="Larrondo L.F."/>
            <person name="Lindquist E."/>
            <person name="Ling A."/>
            <person name="Lombard V."/>
            <person name="Lucas S."/>
            <person name="Lundell T."/>
            <person name="Martin R."/>
            <person name="McLaughlin D.J."/>
            <person name="Morgenstern I."/>
            <person name="Morin E."/>
            <person name="Murat C."/>
            <person name="Nagy L.G."/>
            <person name="Nolan M."/>
            <person name="Ohm R.A."/>
            <person name="Patyshakuliyeva A."/>
            <person name="Rokas A."/>
            <person name="Ruiz-Duenas F.J."/>
            <person name="Sabat G."/>
            <person name="Salamov A."/>
            <person name="Samejima M."/>
            <person name="Schmutz J."/>
            <person name="Slot J.C."/>
            <person name="St John F."/>
            <person name="Stenlid J."/>
            <person name="Sun H."/>
            <person name="Sun S."/>
            <person name="Syed K."/>
            <person name="Tsang A."/>
            <person name="Wiebenga A."/>
            <person name="Young D."/>
            <person name="Pisabarro A."/>
            <person name="Eastwood D.C."/>
            <person name="Martin F."/>
            <person name="Cullen D."/>
            <person name="Grigoriev I.V."/>
            <person name="Hibbett D.S."/>
        </authorList>
    </citation>
    <scope>NUCLEOTIDE SEQUENCE [LARGE SCALE GENOMIC DNA]</scope>
    <source>
        <strain evidence="1 2">LYAD-421 SS1</strain>
    </source>
</reference>